<organism evidence="7 8">
    <name type="scientific">Oryza sativa subsp. japonica</name>
    <name type="common">Rice</name>
    <dbReference type="NCBI Taxonomy" id="39947"/>
    <lineage>
        <taxon>Eukaryota</taxon>
        <taxon>Viridiplantae</taxon>
        <taxon>Streptophyta</taxon>
        <taxon>Embryophyta</taxon>
        <taxon>Tracheophyta</taxon>
        <taxon>Spermatophyta</taxon>
        <taxon>Magnoliopsida</taxon>
        <taxon>Liliopsida</taxon>
        <taxon>Poales</taxon>
        <taxon>Poaceae</taxon>
        <taxon>BOP clade</taxon>
        <taxon>Oryzoideae</taxon>
        <taxon>Oryzeae</taxon>
        <taxon>Oryzinae</taxon>
        <taxon>Oryza</taxon>
        <taxon>Oryza sativa</taxon>
    </lineage>
</organism>
<dbReference type="GO" id="GO:0005634">
    <property type="term" value="C:nucleus"/>
    <property type="evidence" value="ECO:0000318"/>
    <property type="project" value="GO_Central"/>
</dbReference>
<dbReference type="FunFam" id="2.20.25.80:FF:000003">
    <property type="entry name" value="WRKY transcription factor 57"/>
    <property type="match status" value="1"/>
</dbReference>
<evidence type="ECO:0000256" key="3">
    <source>
        <dbReference type="ARBA" id="ARBA00023125"/>
    </source>
</evidence>
<dbReference type="eggNOG" id="ENOG502S01U">
    <property type="taxonomic scope" value="Eukaryota"/>
</dbReference>
<evidence type="ECO:0000313" key="7">
    <source>
        <dbReference type="EMBL" id="BAS92584.1"/>
    </source>
</evidence>
<feature type="domain" description="WRKY" evidence="6">
    <location>
        <begin position="108"/>
        <end position="173"/>
    </location>
</feature>
<evidence type="ECO:0000256" key="5">
    <source>
        <dbReference type="ARBA" id="ARBA00023242"/>
    </source>
</evidence>
<keyword evidence="4" id="KW-0804">Transcription</keyword>
<keyword evidence="8" id="KW-1185">Reference proteome</keyword>
<dbReference type="PROSITE" id="PS50811">
    <property type="entry name" value="WRKY"/>
    <property type="match status" value="1"/>
</dbReference>
<dbReference type="InParanoid" id="A0A0P0WIN4"/>
<feature type="non-terminal residue" evidence="7">
    <location>
        <position position="212"/>
    </location>
</feature>
<dbReference type="GO" id="GO:0000976">
    <property type="term" value="F:transcription cis-regulatory region binding"/>
    <property type="evidence" value="ECO:0000318"/>
    <property type="project" value="GO_Central"/>
</dbReference>
<dbReference type="SUPFAM" id="SSF118290">
    <property type="entry name" value="WRKY DNA-binding domain"/>
    <property type="match status" value="1"/>
</dbReference>
<comment type="subcellular location">
    <subcellularLocation>
        <location evidence="1">Nucleus</location>
    </subcellularLocation>
</comment>
<dbReference type="GO" id="GO:0006355">
    <property type="term" value="P:regulation of DNA-templated transcription"/>
    <property type="evidence" value="ECO:0000318"/>
    <property type="project" value="GO_Central"/>
</dbReference>
<protein>
    <submittedName>
        <fullName evidence="7">Os05g0183100 protein</fullName>
    </submittedName>
</protein>
<proteinExistence type="predicted"/>
<dbReference type="InterPro" id="IPR044810">
    <property type="entry name" value="WRKY_plant"/>
</dbReference>
<gene>
    <name evidence="7" type="ordered locus">Os05g0183100</name>
    <name evidence="7" type="ORF">OSNPB_050183100</name>
</gene>
<dbReference type="Gene3D" id="2.20.25.80">
    <property type="entry name" value="WRKY domain"/>
    <property type="match status" value="1"/>
</dbReference>
<dbReference type="GO" id="GO:0003700">
    <property type="term" value="F:DNA-binding transcription factor activity"/>
    <property type="evidence" value="ECO:0000318"/>
    <property type="project" value="GO_Central"/>
</dbReference>
<keyword evidence="2" id="KW-0805">Transcription regulation</keyword>
<keyword evidence="3" id="KW-0238">DNA-binding</keyword>
<evidence type="ECO:0000313" key="8">
    <source>
        <dbReference type="Proteomes" id="UP000059680"/>
    </source>
</evidence>
<dbReference type="SMART" id="SM00774">
    <property type="entry name" value="WRKY"/>
    <property type="match status" value="1"/>
</dbReference>
<dbReference type="STRING" id="39947.A0A0P0WIN4"/>
<evidence type="ECO:0000256" key="4">
    <source>
        <dbReference type="ARBA" id="ARBA00023163"/>
    </source>
</evidence>
<dbReference type="Pfam" id="PF03106">
    <property type="entry name" value="WRKY"/>
    <property type="match status" value="1"/>
</dbReference>
<dbReference type="InterPro" id="IPR036576">
    <property type="entry name" value="WRKY_dom_sf"/>
</dbReference>
<dbReference type="Proteomes" id="UP000059680">
    <property type="component" value="Chromosome 5"/>
</dbReference>
<evidence type="ECO:0000259" key="6">
    <source>
        <dbReference type="PROSITE" id="PS50811"/>
    </source>
</evidence>
<dbReference type="EMBL" id="AP014961">
    <property type="protein sequence ID" value="BAS92584.1"/>
    <property type="molecule type" value="Genomic_DNA"/>
</dbReference>
<dbReference type="InterPro" id="IPR003657">
    <property type="entry name" value="WRKY_dom"/>
</dbReference>
<keyword evidence="5" id="KW-0539">Nucleus</keyword>
<dbReference type="PANTHER" id="PTHR31221">
    <property type="entry name" value="WRKY TRANSCRIPTION FACTOR PROTEIN 1-RELATED"/>
    <property type="match status" value="1"/>
</dbReference>
<dbReference type="OMA" id="MIRWCEG"/>
<dbReference type="PaxDb" id="39947-A0A0P0WIN4"/>
<reference evidence="7 8" key="2">
    <citation type="journal article" date="2013" name="Plant Cell Physiol.">
        <title>Rice Annotation Project Database (RAP-DB): an integrative and interactive database for rice genomics.</title>
        <authorList>
            <person name="Sakai H."/>
            <person name="Lee S.S."/>
            <person name="Tanaka T."/>
            <person name="Numa H."/>
            <person name="Kim J."/>
            <person name="Kawahara Y."/>
            <person name="Wakimoto H."/>
            <person name="Yang C.C."/>
            <person name="Iwamoto M."/>
            <person name="Abe T."/>
            <person name="Yamada Y."/>
            <person name="Muto A."/>
            <person name="Inokuchi H."/>
            <person name="Ikemura T."/>
            <person name="Matsumoto T."/>
            <person name="Sasaki T."/>
            <person name="Itoh T."/>
        </authorList>
    </citation>
    <scope>NUCLEOTIDE SEQUENCE [LARGE SCALE GENOMIC DNA]</scope>
    <source>
        <strain evidence="8">cv. Nipponbare</strain>
    </source>
</reference>
<sequence>IHYHHRRKFTGEKVQHCAMAASVGLNPEAFFFSNSYSYSSSPFMASYTPEFSAAAIDANLFSGELDFDCSLPAPAQEYPENENTMMRYESEEKMRARVNGRIGFRTRSEVEILDDGFKWRKYGKKAVKNSPNPRNYYRCSTEGCNVKKRVERDREDHRYVITTYDGVHNHASPAAAAAALQYAAAAGDYYSPPLSSAGSPPAAYSAGGSLLF</sequence>
<dbReference type="AlphaFoldDB" id="A0A0P0WIN4"/>
<dbReference type="SMR" id="A0A0P0WIN4"/>
<dbReference type="PANTHER" id="PTHR31221:SF377">
    <property type="entry name" value="WRKY TRANSCRIPTION FACTOR 51-RELATED"/>
    <property type="match status" value="1"/>
</dbReference>
<evidence type="ECO:0000256" key="1">
    <source>
        <dbReference type="ARBA" id="ARBA00004123"/>
    </source>
</evidence>
<reference evidence="7 8" key="3">
    <citation type="journal article" date="2013" name="Rice">
        <title>Improvement of the Oryza sativa Nipponbare reference genome using next generation sequence and optical map data.</title>
        <authorList>
            <person name="Kawahara Y."/>
            <person name="de la Bastide M."/>
            <person name="Hamilton J.P."/>
            <person name="Kanamori H."/>
            <person name="McCombie W.R."/>
            <person name="Ouyang S."/>
            <person name="Schwartz D.C."/>
            <person name="Tanaka T."/>
            <person name="Wu J."/>
            <person name="Zhou S."/>
            <person name="Childs K.L."/>
            <person name="Davidson R.M."/>
            <person name="Lin H."/>
            <person name="Quesada-Ocampo L."/>
            <person name="Vaillancourt B."/>
            <person name="Sakai H."/>
            <person name="Lee S.S."/>
            <person name="Kim J."/>
            <person name="Numa H."/>
            <person name="Itoh T."/>
            <person name="Buell C.R."/>
            <person name="Matsumoto T."/>
        </authorList>
    </citation>
    <scope>NUCLEOTIDE SEQUENCE [LARGE SCALE GENOMIC DNA]</scope>
    <source>
        <strain evidence="8">cv. Nipponbare</strain>
    </source>
</reference>
<name>A0A0P0WIN4_ORYSJ</name>
<reference evidence="8" key="1">
    <citation type="journal article" date="2005" name="Nature">
        <title>The map-based sequence of the rice genome.</title>
        <authorList>
            <consortium name="International rice genome sequencing project (IRGSP)"/>
            <person name="Matsumoto T."/>
            <person name="Wu J."/>
            <person name="Kanamori H."/>
            <person name="Katayose Y."/>
            <person name="Fujisawa M."/>
            <person name="Namiki N."/>
            <person name="Mizuno H."/>
            <person name="Yamamoto K."/>
            <person name="Antonio B.A."/>
            <person name="Baba T."/>
            <person name="Sakata K."/>
            <person name="Nagamura Y."/>
            <person name="Aoki H."/>
            <person name="Arikawa K."/>
            <person name="Arita K."/>
            <person name="Bito T."/>
            <person name="Chiden Y."/>
            <person name="Fujitsuka N."/>
            <person name="Fukunaka R."/>
            <person name="Hamada M."/>
            <person name="Harada C."/>
            <person name="Hayashi A."/>
            <person name="Hijishita S."/>
            <person name="Honda M."/>
            <person name="Hosokawa S."/>
            <person name="Ichikawa Y."/>
            <person name="Idonuma A."/>
            <person name="Iijima M."/>
            <person name="Ikeda M."/>
            <person name="Ikeno M."/>
            <person name="Ito K."/>
            <person name="Ito S."/>
            <person name="Ito T."/>
            <person name="Ito Y."/>
            <person name="Ito Y."/>
            <person name="Iwabuchi A."/>
            <person name="Kamiya K."/>
            <person name="Karasawa W."/>
            <person name="Kurita K."/>
            <person name="Katagiri S."/>
            <person name="Kikuta A."/>
            <person name="Kobayashi H."/>
            <person name="Kobayashi N."/>
            <person name="Machita K."/>
            <person name="Maehara T."/>
            <person name="Masukawa M."/>
            <person name="Mizubayashi T."/>
            <person name="Mukai Y."/>
            <person name="Nagasaki H."/>
            <person name="Nagata Y."/>
            <person name="Naito S."/>
            <person name="Nakashima M."/>
            <person name="Nakama Y."/>
            <person name="Nakamichi Y."/>
            <person name="Nakamura M."/>
            <person name="Meguro A."/>
            <person name="Negishi M."/>
            <person name="Ohta I."/>
            <person name="Ohta T."/>
            <person name="Okamoto M."/>
            <person name="Ono N."/>
            <person name="Saji S."/>
            <person name="Sakaguchi M."/>
            <person name="Sakai K."/>
            <person name="Shibata M."/>
            <person name="Shimokawa T."/>
            <person name="Song J."/>
            <person name="Takazaki Y."/>
            <person name="Terasawa K."/>
            <person name="Tsugane M."/>
            <person name="Tsuji K."/>
            <person name="Ueda S."/>
            <person name="Waki K."/>
            <person name="Yamagata H."/>
            <person name="Yamamoto M."/>
            <person name="Yamamoto S."/>
            <person name="Yamane H."/>
            <person name="Yoshiki S."/>
            <person name="Yoshihara R."/>
            <person name="Yukawa K."/>
            <person name="Zhong H."/>
            <person name="Yano M."/>
            <person name="Yuan Q."/>
            <person name="Ouyang S."/>
            <person name="Liu J."/>
            <person name="Jones K.M."/>
            <person name="Gansberger K."/>
            <person name="Moffat K."/>
            <person name="Hill J."/>
            <person name="Bera J."/>
            <person name="Fadrosh D."/>
            <person name="Jin S."/>
            <person name="Johri S."/>
            <person name="Kim M."/>
            <person name="Overton L."/>
            <person name="Reardon M."/>
            <person name="Tsitrin T."/>
            <person name="Vuong H."/>
            <person name="Weaver B."/>
            <person name="Ciecko A."/>
            <person name="Tallon L."/>
            <person name="Jackson J."/>
            <person name="Pai G."/>
            <person name="Aken S.V."/>
            <person name="Utterback T."/>
            <person name="Reidmuller S."/>
            <person name="Feldblyum T."/>
            <person name="Hsiao J."/>
            <person name="Zismann V."/>
            <person name="Iobst S."/>
            <person name="de Vazeille A.R."/>
            <person name="Buell C.R."/>
            <person name="Ying K."/>
            <person name="Li Y."/>
            <person name="Lu T."/>
            <person name="Huang Y."/>
            <person name="Zhao Q."/>
            <person name="Feng Q."/>
            <person name="Zhang L."/>
            <person name="Zhu J."/>
            <person name="Weng Q."/>
            <person name="Mu J."/>
            <person name="Lu Y."/>
            <person name="Fan D."/>
            <person name="Liu Y."/>
            <person name="Guan J."/>
            <person name="Zhang Y."/>
            <person name="Yu S."/>
            <person name="Liu X."/>
            <person name="Zhang Y."/>
            <person name="Hong G."/>
            <person name="Han B."/>
            <person name="Choisne N."/>
            <person name="Demange N."/>
            <person name="Orjeda G."/>
            <person name="Samain S."/>
            <person name="Cattolico L."/>
            <person name="Pelletier E."/>
            <person name="Couloux A."/>
            <person name="Segurens B."/>
            <person name="Wincker P."/>
            <person name="D'Hont A."/>
            <person name="Scarpelli C."/>
            <person name="Weissenbach J."/>
            <person name="Salanoubat M."/>
            <person name="Quetier F."/>
            <person name="Yu Y."/>
            <person name="Kim H.R."/>
            <person name="Rambo T."/>
            <person name="Currie J."/>
            <person name="Collura K."/>
            <person name="Luo M."/>
            <person name="Yang T."/>
            <person name="Ammiraju J.S.S."/>
            <person name="Engler F."/>
            <person name="Soderlund C."/>
            <person name="Wing R.A."/>
            <person name="Palmer L.E."/>
            <person name="de la Bastide M."/>
            <person name="Spiegel L."/>
            <person name="Nascimento L."/>
            <person name="Zutavern T."/>
            <person name="O'Shaughnessy A."/>
            <person name="Dike S."/>
            <person name="Dedhia N."/>
            <person name="Preston R."/>
            <person name="Balija V."/>
            <person name="McCombie W.R."/>
            <person name="Chow T."/>
            <person name="Chen H."/>
            <person name="Chung M."/>
            <person name="Chen C."/>
            <person name="Shaw J."/>
            <person name="Wu H."/>
            <person name="Hsiao K."/>
            <person name="Chao Y."/>
            <person name="Chu M."/>
            <person name="Cheng C."/>
            <person name="Hour A."/>
            <person name="Lee P."/>
            <person name="Lin S."/>
            <person name="Lin Y."/>
            <person name="Liou J."/>
            <person name="Liu S."/>
            <person name="Hsing Y."/>
            <person name="Raghuvanshi S."/>
            <person name="Mohanty A."/>
            <person name="Bharti A.K."/>
            <person name="Gaur A."/>
            <person name="Gupta V."/>
            <person name="Kumar D."/>
            <person name="Ravi V."/>
            <person name="Vij S."/>
            <person name="Kapur A."/>
            <person name="Khurana P."/>
            <person name="Khurana P."/>
            <person name="Khurana J.P."/>
            <person name="Tyagi A.K."/>
            <person name="Gaikwad K."/>
            <person name="Singh A."/>
            <person name="Dalal V."/>
            <person name="Srivastava S."/>
            <person name="Dixit A."/>
            <person name="Pal A.K."/>
            <person name="Ghazi I.A."/>
            <person name="Yadav M."/>
            <person name="Pandit A."/>
            <person name="Bhargava A."/>
            <person name="Sureshbabu K."/>
            <person name="Batra K."/>
            <person name="Sharma T.R."/>
            <person name="Mohapatra T."/>
            <person name="Singh N.K."/>
            <person name="Messing J."/>
            <person name="Nelson A.B."/>
            <person name="Fuks G."/>
            <person name="Kavchok S."/>
            <person name="Keizer G."/>
            <person name="Linton E."/>
            <person name="Llaca V."/>
            <person name="Song R."/>
            <person name="Tanyolac B."/>
            <person name="Young S."/>
            <person name="Ho-Il K."/>
            <person name="Hahn J.H."/>
            <person name="Sangsakoo G."/>
            <person name="Vanavichit A."/>
            <person name="de Mattos Luiz.A.T."/>
            <person name="Zimmer P.D."/>
            <person name="Malone G."/>
            <person name="Dellagostin O."/>
            <person name="de Oliveira A.C."/>
            <person name="Bevan M."/>
            <person name="Bancroft I."/>
            <person name="Minx P."/>
            <person name="Cordum H."/>
            <person name="Wilson R."/>
            <person name="Cheng Z."/>
            <person name="Jin W."/>
            <person name="Jiang J."/>
            <person name="Leong S.A."/>
            <person name="Iwama H."/>
            <person name="Gojobori T."/>
            <person name="Itoh T."/>
            <person name="Niimura Y."/>
            <person name="Fujii Y."/>
            <person name="Habara T."/>
            <person name="Sakai H."/>
            <person name="Sato Y."/>
            <person name="Wilson G."/>
            <person name="Kumar K."/>
            <person name="McCouch S."/>
            <person name="Juretic N."/>
            <person name="Hoen D."/>
            <person name="Wright S."/>
            <person name="Bruskiewich R."/>
            <person name="Bureau T."/>
            <person name="Miyao A."/>
            <person name="Hirochika H."/>
            <person name="Nishikawa T."/>
            <person name="Kadowaki K."/>
            <person name="Sugiura M."/>
            <person name="Burr B."/>
            <person name="Sasaki T."/>
        </authorList>
    </citation>
    <scope>NUCLEOTIDE SEQUENCE [LARGE SCALE GENOMIC DNA]</scope>
    <source>
        <strain evidence="8">cv. Nipponbare</strain>
    </source>
</reference>
<accession>A0A0P0WIN4</accession>
<evidence type="ECO:0000256" key="2">
    <source>
        <dbReference type="ARBA" id="ARBA00023015"/>
    </source>
</evidence>